<keyword evidence="3" id="KW-1185">Reference proteome</keyword>
<protein>
    <submittedName>
        <fullName evidence="2">Uncharacterized protein</fullName>
    </submittedName>
</protein>
<dbReference type="OrthoDB" id="8450344at2"/>
<proteinExistence type="predicted"/>
<sequence length="156" mass="16836">MRKPQGSATEFNRQITHDLSLPPVSAEIAAAAKSGGLSALTSVRDRIKRASLGRGTGQLADMFLAPDSVEQMRGVAARAAEAPMADGLLRQLMVTTAEGRSASTEQQSARVSGPRLEDHSRYSALSRLGALVSPREKLRFRPKRTEFSVEVCRNDS</sequence>
<dbReference type="EMBL" id="PGVG01000014">
    <property type="protein sequence ID" value="PJG53791.1"/>
    <property type="molecule type" value="Genomic_DNA"/>
</dbReference>
<evidence type="ECO:0000313" key="2">
    <source>
        <dbReference type="EMBL" id="PJG53791.1"/>
    </source>
</evidence>
<gene>
    <name evidence="2" type="ORF">CVM73_18925</name>
</gene>
<evidence type="ECO:0000313" key="3">
    <source>
        <dbReference type="Proteomes" id="UP000231194"/>
    </source>
</evidence>
<comment type="caution">
    <text evidence="2">The sequence shown here is derived from an EMBL/GenBank/DDBJ whole genome shotgun (WGS) entry which is preliminary data.</text>
</comment>
<feature type="region of interest" description="Disordered" evidence="1">
    <location>
        <begin position="97"/>
        <end position="118"/>
    </location>
</feature>
<feature type="compositionally biased region" description="Polar residues" evidence="1">
    <location>
        <begin position="101"/>
        <end position="110"/>
    </location>
</feature>
<reference evidence="2 3" key="1">
    <citation type="submission" date="2017-11" db="EMBL/GenBank/DDBJ databases">
        <title>Bradyrhizobium forestalis sp. nov., an efficient nitrogen-fixing bacterium isolated from nodules of forest legume species in the Amazon.</title>
        <authorList>
            <person name="Costa E.M."/>
            <person name="Guimaraes A."/>
            <person name="Carvalho T.S."/>
            <person name="Rodrigues T.L."/>
            <person name="Ribeiro P.R.A."/>
            <person name="Lebbe L."/>
            <person name="Willems A."/>
            <person name="Moreira F.M.S."/>
        </authorList>
    </citation>
    <scope>NUCLEOTIDE SEQUENCE [LARGE SCALE GENOMIC DNA]</scope>
    <source>
        <strain evidence="2 3">INPA54B</strain>
    </source>
</reference>
<organism evidence="2 3">
    <name type="scientific">Bradyrhizobium forestalis</name>
    <dbReference type="NCBI Taxonomy" id="1419263"/>
    <lineage>
        <taxon>Bacteria</taxon>
        <taxon>Pseudomonadati</taxon>
        <taxon>Pseudomonadota</taxon>
        <taxon>Alphaproteobacteria</taxon>
        <taxon>Hyphomicrobiales</taxon>
        <taxon>Nitrobacteraceae</taxon>
        <taxon>Bradyrhizobium</taxon>
    </lineage>
</organism>
<evidence type="ECO:0000256" key="1">
    <source>
        <dbReference type="SAM" id="MobiDB-lite"/>
    </source>
</evidence>
<accession>A0A2M8R7I2</accession>
<dbReference type="Proteomes" id="UP000231194">
    <property type="component" value="Unassembled WGS sequence"/>
</dbReference>
<dbReference type="RefSeq" id="WP_100233407.1">
    <property type="nucleotide sequence ID" value="NZ_PGVG01000014.1"/>
</dbReference>
<name>A0A2M8R7I2_9BRAD</name>
<dbReference type="AlphaFoldDB" id="A0A2M8R7I2"/>